<name>A0A364K769_9BACL</name>
<dbReference type="AlphaFoldDB" id="A0A364K769"/>
<reference evidence="1 2" key="2">
    <citation type="submission" date="2018-06" db="EMBL/GenBank/DDBJ databases">
        <authorList>
            <person name="Zhirakovskaya E."/>
        </authorList>
    </citation>
    <scope>NUCLEOTIDE SEQUENCE [LARGE SCALE GENOMIC DNA]</scope>
    <source>
        <strain evidence="1 2">FBKL4.011</strain>
    </source>
</reference>
<dbReference type="Proteomes" id="UP000251213">
    <property type="component" value="Unassembled WGS sequence"/>
</dbReference>
<evidence type="ECO:0000313" key="1">
    <source>
        <dbReference type="EMBL" id="RAL26052.1"/>
    </source>
</evidence>
<gene>
    <name evidence="1" type="ORF">DL897_07790</name>
</gene>
<reference evidence="1 2" key="1">
    <citation type="submission" date="2018-06" db="EMBL/GenBank/DDBJ databases">
        <title>Thermoflavimicrobium daqus sp. nov., a thermophilic microbe isolated from Moutai-flavour Daqu.</title>
        <authorList>
            <person name="Wang X."/>
            <person name="Zhou H."/>
        </authorList>
    </citation>
    <scope>NUCLEOTIDE SEQUENCE [LARGE SCALE GENOMIC DNA]</scope>
    <source>
        <strain evidence="1 2">FBKL4.011</strain>
    </source>
</reference>
<evidence type="ECO:0000313" key="2">
    <source>
        <dbReference type="Proteomes" id="UP000251213"/>
    </source>
</evidence>
<dbReference type="EMBL" id="QJKK01000003">
    <property type="protein sequence ID" value="RAL26052.1"/>
    <property type="molecule type" value="Genomic_DNA"/>
</dbReference>
<protein>
    <submittedName>
        <fullName evidence="1">Uncharacterized protein</fullName>
    </submittedName>
</protein>
<sequence length="30" mass="3293">MDLPDTSWGKDIFASIKRGDVEGVSLVLRS</sequence>
<dbReference type="OrthoDB" id="64791at2"/>
<comment type="caution">
    <text evidence="1">The sequence shown here is derived from an EMBL/GenBank/DDBJ whole genome shotgun (WGS) entry which is preliminary data.</text>
</comment>
<proteinExistence type="predicted"/>
<organism evidence="1 2">
    <name type="scientific">Thermoflavimicrobium daqui</name>
    <dbReference type="NCBI Taxonomy" id="2137476"/>
    <lineage>
        <taxon>Bacteria</taxon>
        <taxon>Bacillati</taxon>
        <taxon>Bacillota</taxon>
        <taxon>Bacilli</taxon>
        <taxon>Bacillales</taxon>
        <taxon>Thermoactinomycetaceae</taxon>
        <taxon>Thermoflavimicrobium</taxon>
    </lineage>
</organism>
<keyword evidence="2" id="KW-1185">Reference proteome</keyword>
<accession>A0A364K769</accession>